<evidence type="ECO:0000256" key="1">
    <source>
        <dbReference type="SAM" id="Coils"/>
    </source>
</evidence>
<evidence type="ECO:0008006" key="4">
    <source>
        <dbReference type="Google" id="ProtNLM"/>
    </source>
</evidence>
<protein>
    <recommendedName>
        <fullName evidence="4">OmpA-like domain-containing protein</fullName>
    </recommendedName>
</protein>
<gene>
    <name evidence="2" type="ORF">DN068_20200</name>
</gene>
<dbReference type="Proteomes" id="UP000248745">
    <property type="component" value="Unassembled WGS sequence"/>
</dbReference>
<dbReference type="EMBL" id="QKTW01000027">
    <property type="protein sequence ID" value="PZF71027.1"/>
    <property type="molecule type" value="Genomic_DNA"/>
</dbReference>
<keyword evidence="3" id="KW-1185">Reference proteome</keyword>
<dbReference type="AlphaFoldDB" id="A0A2W2B4G0"/>
<evidence type="ECO:0000313" key="2">
    <source>
        <dbReference type="EMBL" id="PZF71027.1"/>
    </source>
</evidence>
<dbReference type="Gene3D" id="3.30.1330.60">
    <property type="entry name" value="OmpA-like domain"/>
    <property type="match status" value="1"/>
</dbReference>
<proteinExistence type="predicted"/>
<comment type="caution">
    <text evidence="2">The sequence shown here is derived from an EMBL/GenBank/DDBJ whole genome shotgun (WGS) entry which is preliminary data.</text>
</comment>
<sequence>MLLLSCAGSRKAKVTKVVNATQRNVDKENRQLNDLDKKLQAQLKNGNVDSALLRALQPKLDKKRKENAQMEAIVADLETSMNHPSAFRKDYKKKMKSRVDLLQEHNKGSGHRSANYGMIEETLELAKPETYGLSVFFGSGQYKVPEQHKAETNKAFSPLLDGVVAACNKNPKEKKDVYIVVRGYADEQNIQEGTPLYTDLVAQFQLKSPDRQQLNLALSKLRADELSPVIQRLYREKARHSKNARNANASFYQEGYGEALPNSKIKDYKSVDERRRIVVVFWNVLPQI</sequence>
<keyword evidence="1" id="KW-0175">Coiled coil</keyword>
<name>A0A2W2B4G0_9BACT</name>
<accession>A0A2W2B4G0</accession>
<evidence type="ECO:0000313" key="3">
    <source>
        <dbReference type="Proteomes" id="UP000248745"/>
    </source>
</evidence>
<dbReference type="InterPro" id="IPR036737">
    <property type="entry name" value="OmpA-like_sf"/>
</dbReference>
<organism evidence="2 3">
    <name type="scientific">Taibaiella soli</name>
    <dbReference type="NCBI Taxonomy" id="1649169"/>
    <lineage>
        <taxon>Bacteria</taxon>
        <taxon>Pseudomonadati</taxon>
        <taxon>Bacteroidota</taxon>
        <taxon>Chitinophagia</taxon>
        <taxon>Chitinophagales</taxon>
        <taxon>Chitinophagaceae</taxon>
        <taxon>Taibaiella</taxon>
    </lineage>
</organism>
<reference evidence="2 3" key="1">
    <citation type="submission" date="2018-06" db="EMBL/GenBank/DDBJ databases">
        <title>Mucibacter soli gen. nov., sp. nov., a new member of the family Chitinophagaceae producing mucin.</title>
        <authorList>
            <person name="Kim M.-K."/>
            <person name="Park S."/>
            <person name="Kim T.-S."/>
            <person name="Joung Y."/>
            <person name="Han J.-H."/>
            <person name="Kim S.B."/>
        </authorList>
    </citation>
    <scope>NUCLEOTIDE SEQUENCE [LARGE SCALE GENOMIC DNA]</scope>
    <source>
        <strain evidence="2 3">R1-15</strain>
    </source>
</reference>
<feature type="coiled-coil region" evidence="1">
    <location>
        <begin position="18"/>
        <end position="80"/>
    </location>
</feature>